<protein>
    <submittedName>
        <fullName evidence="1">E3 ubiquitin-protein ligase shprh family member</fullName>
    </submittedName>
</protein>
<accession>A0ACB9SSG0</accession>
<dbReference type="Proteomes" id="UP001056778">
    <property type="component" value="Chromosome 7"/>
</dbReference>
<comment type="caution">
    <text evidence="1">The sequence shown here is derived from an EMBL/GenBank/DDBJ whole genome shotgun (WGS) entry which is preliminary data.</text>
</comment>
<evidence type="ECO:0000313" key="2">
    <source>
        <dbReference type="Proteomes" id="UP001056778"/>
    </source>
</evidence>
<reference evidence="1" key="1">
    <citation type="submission" date="2022-04" db="EMBL/GenBank/DDBJ databases">
        <title>Chromosome-scale genome assembly of Holotrichia oblita Faldermann.</title>
        <authorList>
            <person name="Rongchong L."/>
        </authorList>
    </citation>
    <scope>NUCLEOTIDE SEQUENCE</scope>
    <source>
        <strain evidence="1">81SQS9</strain>
    </source>
</reference>
<proteinExistence type="predicted"/>
<sequence>MKTAFSIIFNISCDYNEIQIIKSSSVVESFGELYKNINKNREKLNEIDIQHPELKPVLRKYQVEAVRWMIEREQMPLETEMLHPLYQEVVIRSGIKIYFDKYTGYLDTDKPMTGSLRTGGILADEMGLGKTVEVFACILTHPRNNLESHNTETSSKNKVWPAIEKQSRKRKINTEKEDATAQLECTSKKLKVPEDWVKPSSRASSLRVALEAWYNKVLSNSPDIVEEPKVQCICGDISERTDCFECVDCSKVQHGKCLGYKKAYGEYICPQCWKNRPPLESNATLIVTPVSLKQQWCNEIRKHINGNLRVFLYEGSHNLVPVYPTKLQQYDLVITTYNVLQNELRLSENGQIVSLRRPPKYSLPGSPITLINWWRLCLDEAQTVETPGHMVSEMAKKIHAHHRWAVTGTPISKDISDLYGLIDYLQLAPYSEFDCWNNLFYKPYINDRKEAMHKFLAKILWRTCKADVINQIDIPQQTVMEHWIDFSNVETFFYQREHNLCSKEFLARLRNVDLNMLLHALNKSLLKKLMQPLLVLRQACCHHQAVKSKYIATRKRVHSMEDLLNALIAKNVQENEEYLRIIVSSLNGLAGIYLLLQNPNQAVEEYRKVLQFSARFCDKNSDIKLEIDKLQLIHTMYNLSEVLEIHPSVPPTLRDASIKTECKLLEKEYMERFTKQTLSTLQDSLKFSYNITQLQNKFRLNPGQWFADILDWITTNSLFEDYLGKLTTIMHSANIVLKGLSERKLLYMLAVWDEEITKLKSETVQSIHELFEMTEGEDSKMIIPTEVIEAATDCHLRPQKKSNKKKKKCPVCDANFYLKQYESKIFSTTQQDDDISNTGSWKPAPEEFMLRALSALGKQKNVSADILHDAEVHFHILDILKKEFKEIRKLWTYVDAQVCATDEVDMCKMRLRLKEKTDESESDRSQINRIIKQLQQIEENRFETIHMLDEHEVQYQHAVLTAEFKTNTTVLEKNLGTYKYLQTLHNQQTTGQPPDPCPICKTVLQKNWNILPCGHCYCVECIQVLVEQTFGQYISCSVCRSKKLKNDIVLVDSEKQQKNDNESVIKGNHSSKVEAVVRLVQQLRQKEHDVKVLVFSNWSVILKVIHSVFSSNDIKSEILQYGTFEKILDKFKDKSQDVTALLLPVHLGSKGLNLIEATHVIFVEPLLDPGDELQAIGRVHRIGQTKPTVVHKFFIRNTIEENIYHATTGNVEDWDSNNVTLGRIKQLFDVPSSIQESSQEDTIQDQETVE</sequence>
<name>A0ACB9SSG0_HOLOL</name>
<dbReference type="EMBL" id="CM043021">
    <property type="protein sequence ID" value="KAI4457698.1"/>
    <property type="molecule type" value="Genomic_DNA"/>
</dbReference>
<keyword evidence="2" id="KW-1185">Reference proteome</keyword>
<evidence type="ECO:0000313" key="1">
    <source>
        <dbReference type="EMBL" id="KAI4457698.1"/>
    </source>
</evidence>
<gene>
    <name evidence="1" type="ORF">MML48_7g00006444</name>
</gene>
<organism evidence="1 2">
    <name type="scientific">Holotrichia oblita</name>
    <name type="common">Chafer beetle</name>
    <dbReference type="NCBI Taxonomy" id="644536"/>
    <lineage>
        <taxon>Eukaryota</taxon>
        <taxon>Metazoa</taxon>
        <taxon>Ecdysozoa</taxon>
        <taxon>Arthropoda</taxon>
        <taxon>Hexapoda</taxon>
        <taxon>Insecta</taxon>
        <taxon>Pterygota</taxon>
        <taxon>Neoptera</taxon>
        <taxon>Endopterygota</taxon>
        <taxon>Coleoptera</taxon>
        <taxon>Polyphaga</taxon>
        <taxon>Scarabaeiformia</taxon>
        <taxon>Scarabaeidae</taxon>
        <taxon>Melolonthinae</taxon>
        <taxon>Holotrichia</taxon>
    </lineage>
</organism>